<dbReference type="AlphaFoldDB" id="A0AAN7NXI2"/>
<accession>A0AAN7NXI2</accession>
<dbReference type="InterPro" id="IPR011011">
    <property type="entry name" value="Znf_FYVE_PHD"/>
</dbReference>
<comment type="caution">
    <text evidence="1">The sequence shown here is derived from an EMBL/GenBank/DDBJ whole genome shotgun (WGS) entry which is preliminary data.</text>
</comment>
<name>A0AAN7NXI2_9COLE</name>
<keyword evidence="2" id="KW-1185">Reference proteome</keyword>
<dbReference type="Proteomes" id="UP001353858">
    <property type="component" value="Unassembled WGS sequence"/>
</dbReference>
<gene>
    <name evidence="1" type="ORF">RN001_016053</name>
</gene>
<dbReference type="SUPFAM" id="SSF57903">
    <property type="entry name" value="FYVE/PHD zinc finger"/>
    <property type="match status" value="1"/>
</dbReference>
<organism evidence="1 2">
    <name type="scientific">Aquatica leii</name>
    <dbReference type="NCBI Taxonomy" id="1421715"/>
    <lineage>
        <taxon>Eukaryota</taxon>
        <taxon>Metazoa</taxon>
        <taxon>Ecdysozoa</taxon>
        <taxon>Arthropoda</taxon>
        <taxon>Hexapoda</taxon>
        <taxon>Insecta</taxon>
        <taxon>Pterygota</taxon>
        <taxon>Neoptera</taxon>
        <taxon>Endopterygota</taxon>
        <taxon>Coleoptera</taxon>
        <taxon>Polyphaga</taxon>
        <taxon>Elateriformia</taxon>
        <taxon>Elateroidea</taxon>
        <taxon>Lampyridae</taxon>
        <taxon>Luciolinae</taxon>
        <taxon>Aquatica</taxon>
    </lineage>
</organism>
<evidence type="ECO:0000313" key="1">
    <source>
        <dbReference type="EMBL" id="KAK4871929.1"/>
    </source>
</evidence>
<dbReference type="EMBL" id="JARPUR010000008">
    <property type="protein sequence ID" value="KAK4871929.1"/>
    <property type="molecule type" value="Genomic_DNA"/>
</dbReference>
<proteinExistence type="predicted"/>
<evidence type="ECO:0000313" key="2">
    <source>
        <dbReference type="Proteomes" id="UP001353858"/>
    </source>
</evidence>
<sequence length="190" mass="21694">MSVIQTGSLPSAENKNMKKAFNEKLKYFVKNSNAHMATGHKRTRETEEYLEPILRGLSIPEPDREAEEDVNSTVPCAICEDYGIVQPCGKCNVRIHTKCEIEIEDQVICSLCSRTGAIRDQRKSAKTGKFYFKFTGSSEMNVYSRRRTNRTAFIFNNELNKFELSDLLLSDVSTCSINTNYQKYLYENGT</sequence>
<reference evidence="2" key="1">
    <citation type="submission" date="2023-01" db="EMBL/GenBank/DDBJ databases">
        <title>Key to firefly adult light organ development and bioluminescence: homeobox transcription factors regulate luciferase expression and transportation to peroxisome.</title>
        <authorList>
            <person name="Fu X."/>
        </authorList>
    </citation>
    <scope>NUCLEOTIDE SEQUENCE [LARGE SCALE GENOMIC DNA]</scope>
</reference>
<protein>
    <submittedName>
        <fullName evidence="1">Uncharacterized protein</fullName>
    </submittedName>
</protein>